<sequence length="103" mass="11265">MRCYIDGTGIYCDAASASATTFTSKSLFMGTTPGFRAAVDLNQPAATLEQTSAQLLADQSQQQQAQQEQQKVAMGGRRSFNDGQKRRRPGHWSASLFPHAPRE</sequence>
<dbReference type="EMBL" id="AKBN01000154">
    <property type="protein sequence ID" value="KFA03473.1"/>
    <property type="molecule type" value="Genomic_DNA"/>
</dbReference>
<evidence type="ECO:0000256" key="1">
    <source>
        <dbReference type="SAM" id="MobiDB-lite"/>
    </source>
</evidence>
<accession>A0A837APJ6</accession>
<feature type="region of interest" description="Disordered" evidence="1">
    <location>
        <begin position="55"/>
        <end position="103"/>
    </location>
</feature>
<gene>
    <name evidence="2" type="ORF">A11K_0103320</name>
</gene>
<protein>
    <submittedName>
        <fullName evidence="2">Uncharacterized protein</fullName>
    </submittedName>
</protein>
<organism evidence="2">
    <name type="scientific">Xanthomonas vasicola pv. vasculorum NCPPB 890</name>
    <dbReference type="NCBI Taxonomy" id="1184265"/>
    <lineage>
        <taxon>Bacteria</taxon>
        <taxon>Pseudomonadati</taxon>
        <taxon>Pseudomonadota</taxon>
        <taxon>Gammaproteobacteria</taxon>
        <taxon>Lysobacterales</taxon>
        <taxon>Lysobacteraceae</taxon>
        <taxon>Xanthomonas</taxon>
    </lineage>
</organism>
<reference evidence="2" key="1">
    <citation type="submission" date="2012-05" db="EMBL/GenBank/DDBJ databases">
        <authorList>
            <person name="Studholme D.J."/>
            <person name="Wasukira A."/>
            <person name="Grant M."/>
        </authorList>
    </citation>
    <scope>NUCLEOTIDE SEQUENCE [LARGE SCALE GENOMIC DNA]</scope>
    <source>
        <strain evidence="2">NCPPB 890</strain>
    </source>
</reference>
<name>A0A837APJ6_XANVA</name>
<feature type="compositionally biased region" description="Low complexity" evidence="1">
    <location>
        <begin position="55"/>
        <end position="70"/>
    </location>
</feature>
<comment type="caution">
    <text evidence="2">The sequence shown here is derived from an EMBL/GenBank/DDBJ whole genome shotgun (WGS) entry which is preliminary data.</text>
</comment>
<evidence type="ECO:0000313" key="2">
    <source>
        <dbReference type="EMBL" id="KFA03473.1"/>
    </source>
</evidence>
<proteinExistence type="predicted"/>
<dbReference type="AlphaFoldDB" id="A0A837APJ6"/>